<evidence type="ECO:0000313" key="2">
    <source>
        <dbReference type="Proteomes" id="UP000034034"/>
    </source>
</evidence>
<evidence type="ECO:0000313" key="1">
    <source>
        <dbReference type="EMBL" id="AKG46094.1"/>
    </source>
</evidence>
<name>A0A0F7G0Y2_9ACTN</name>
<dbReference type="InterPro" id="IPR045999">
    <property type="entry name" value="DUF5955"/>
</dbReference>
<keyword evidence="2" id="KW-1185">Reference proteome</keyword>
<dbReference type="PATRIC" id="fig|408015.6.peg.4767"/>
<dbReference type="Proteomes" id="UP000034034">
    <property type="component" value="Chromosome"/>
</dbReference>
<dbReference type="Pfam" id="PF19380">
    <property type="entry name" value="DUF5955"/>
    <property type="match status" value="1"/>
</dbReference>
<organism evidence="1 2">
    <name type="scientific">Streptomyces xiamenensis</name>
    <dbReference type="NCBI Taxonomy" id="408015"/>
    <lineage>
        <taxon>Bacteria</taxon>
        <taxon>Bacillati</taxon>
        <taxon>Actinomycetota</taxon>
        <taxon>Actinomycetes</taxon>
        <taxon>Kitasatosporales</taxon>
        <taxon>Streptomycetaceae</taxon>
        <taxon>Streptomyces</taxon>
    </lineage>
</organism>
<accession>A0A0F7G0Y2</accession>
<protein>
    <submittedName>
        <fullName evidence="1">Uncharacterized protein</fullName>
    </submittedName>
</protein>
<dbReference type="STRING" id="408015.SXIM_47100"/>
<dbReference type="HOGENOM" id="CLU_137405_1_0_11"/>
<dbReference type="KEGG" id="sxi:SXIM_47100"/>
<dbReference type="RefSeq" id="WP_030730603.1">
    <property type="nucleotide sequence ID" value="NZ_CBDRAA010000025.1"/>
</dbReference>
<sequence>MATGEAEVARVTAGAVADGEDPRLMSLRAAVERLWVDLSGYQAPLADREVAERELTGLLGLLDAGVPEDAPLSTALLRIAAAAGSVSALAPAVSQLREAVELFGVPRHRVLPHVRHGAS</sequence>
<proteinExistence type="predicted"/>
<reference evidence="1" key="1">
    <citation type="submission" date="2019-08" db="EMBL/GenBank/DDBJ databases">
        <title>Complete genome sequence of a mangrove-derived Streptomyces xiamenensis.</title>
        <authorList>
            <person name="Xu J."/>
        </authorList>
    </citation>
    <scope>NUCLEOTIDE SEQUENCE</scope>
    <source>
        <strain evidence="1">318</strain>
    </source>
</reference>
<dbReference type="EMBL" id="CP009922">
    <property type="protein sequence ID" value="AKG46094.1"/>
    <property type="molecule type" value="Genomic_DNA"/>
</dbReference>
<dbReference type="AlphaFoldDB" id="A0A0F7G0Y2"/>
<gene>
    <name evidence="1" type="ORF">SXIM_47100</name>
</gene>